<keyword evidence="1" id="KW-0245">EGF-like domain</keyword>
<dbReference type="PROSITE" id="PS50026">
    <property type="entry name" value="EGF_3"/>
    <property type="match status" value="1"/>
</dbReference>
<evidence type="ECO:0000256" key="1">
    <source>
        <dbReference type="PROSITE-ProRule" id="PRU00076"/>
    </source>
</evidence>
<dbReference type="SUPFAM" id="SSF57196">
    <property type="entry name" value="EGF/Laminin"/>
    <property type="match status" value="1"/>
</dbReference>
<dbReference type="Pfam" id="PF00008">
    <property type="entry name" value="EGF"/>
    <property type="match status" value="1"/>
</dbReference>
<evidence type="ECO:0000313" key="4">
    <source>
        <dbReference type="EMBL" id="BES98803.1"/>
    </source>
</evidence>
<feature type="domain" description="EGF-like" evidence="3">
    <location>
        <begin position="67"/>
        <end position="107"/>
    </location>
</feature>
<keyword evidence="5" id="KW-1185">Reference proteome</keyword>
<dbReference type="Proteomes" id="UP001307889">
    <property type="component" value="Chromosome 9"/>
</dbReference>
<dbReference type="EMBL" id="AP028917">
    <property type="protein sequence ID" value="BES98803.1"/>
    <property type="molecule type" value="Genomic_DNA"/>
</dbReference>
<dbReference type="SMART" id="SM00181">
    <property type="entry name" value="EGF"/>
    <property type="match status" value="1"/>
</dbReference>
<evidence type="ECO:0000256" key="2">
    <source>
        <dbReference type="SAM" id="SignalP"/>
    </source>
</evidence>
<proteinExistence type="predicted"/>
<gene>
    <name evidence="4" type="ORF">NTJ_11619</name>
</gene>
<feature type="signal peptide" evidence="2">
    <location>
        <begin position="1"/>
        <end position="24"/>
    </location>
</feature>
<reference evidence="4 5" key="1">
    <citation type="submission" date="2023-09" db="EMBL/GenBank/DDBJ databases">
        <title>Nesidiocoris tenuis whole genome shotgun sequence.</title>
        <authorList>
            <person name="Shibata T."/>
            <person name="Shimoda M."/>
            <person name="Kobayashi T."/>
            <person name="Uehara T."/>
        </authorList>
    </citation>
    <scope>NUCLEOTIDE SEQUENCE [LARGE SCALE GENOMIC DNA]</scope>
    <source>
        <strain evidence="4 5">Japan</strain>
    </source>
</reference>
<sequence length="128" mass="14455">MKSKAPYYFIALFLLFCLYLTCDGCDPEDMVYGCRISQGQCLCGRGCHMTYRYENRDECRAAIKGESQDSCSKSPCANNGVCIQTPAAYSKFKCRCEGTGFYGPRCQYACPRTIPLSMKNFPYECVEI</sequence>
<dbReference type="InterPro" id="IPR000742">
    <property type="entry name" value="EGF"/>
</dbReference>
<name>A0ABN7B329_9HEMI</name>
<feature type="chain" id="PRO_5046258356" evidence="2">
    <location>
        <begin position="25"/>
        <end position="128"/>
    </location>
</feature>
<evidence type="ECO:0000259" key="3">
    <source>
        <dbReference type="PROSITE" id="PS50026"/>
    </source>
</evidence>
<dbReference type="Gene3D" id="2.10.25.10">
    <property type="entry name" value="Laminin"/>
    <property type="match status" value="1"/>
</dbReference>
<organism evidence="4 5">
    <name type="scientific">Nesidiocoris tenuis</name>
    <dbReference type="NCBI Taxonomy" id="355587"/>
    <lineage>
        <taxon>Eukaryota</taxon>
        <taxon>Metazoa</taxon>
        <taxon>Ecdysozoa</taxon>
        <taxon>Arthropoda</taxon>
        <taxon>Hexapoda</taxon>
        <taxon>Insecta</taxon>
        <taxon>Pterygota</taxon>
        <taxon>Neoptera</taxon>
        <taxon>Paraneoptera</taxon>
        <taxon>Hemiptera</taxon>
        <taxon>Heteroptera</taxon>
        <taxon>Panheteroptera</taxon>
        <taxon>Cimicomorpha</taxon>
        <taxon>Miridae</taxon>
        <taxon>Dicyphina</taxon>
        <taxon>Nesidiocoris</taxon>
    </lineage>
</organism>
<keyword evidence="2" id="KW-0732">Signal</keyword>
<comment type="caution">
    <text evidence="1">Lacks conserved residue(s) required for the propagation of feature annotation.</text>
</comment>
<protein>
    <submittedName>
        <fullName evidence="4">EGF</fullName>
    </submittedName>
</protein>
<accession>A0ABN7B329</accession>
<evidence type="ECO:0000313" key="5">
    <source>
        <dbReference type="Proteomes" id="UP001307889"/>
    </source>
</evidence>